<name>A0A0F9R745_9ZZZZ</name>
<dbReference type="InterPro" id="IPR020829">
    <property type="entry name" value="GlycerAld_3-P_DH_cat"/>
</dbReference>
<dbReference type="Pfam" id="PF00044">
    <property type="entry name" value="Gp_dh_N"/>
    <property type="match status" value="1"/>
</dbReference>
<accession>A0A0F9R745</accession>
<dbReference type="AlphaFoldDB" id="A0A0F9R745"/>
<reference evidence="4" key="1">
    <citation type="journal article" date="2015" name="Nature">
        <title>Complex archaea that bridge the gap between prokaryotes and eukaryotes.</title>
        <authorList>
            <person name="Spang A."/>
            <person name="Saw J.H."/>
            <person name="Jorgensen S.L."/>
            <person name="Zaremba-Niedzwiedzka K."/>
            <person name="Martijn J."/>
            <person name="Lind A.E."/>
            <person name="van Eijk R."/>
            <person name="Schleper C."/>
            <person name="Guy L."/>
            <person name="Ettema T.J."/>
        </authorList>
    </citation>
    <scope>NUCLEOTIDE SEQUENCE</scope>
</reference>
<dbReference type="GO" id="GO:0051287">
    <property type="term" value="F:NAD binding"/>
    <property type="evidence" value="ECO:0007669"/>
    <property type="project" value="InterPro"/>
</dbReference>
<evidence type="ECO:0000256" key="2">
    <source>
        <dbReference type="ARBA" id="ARBA00023002"/>
    </source>
</evidence>
<dbReference type="GO" id="GO:0016620">
    <property type="term" value="F:oxidoreductase activity, acting on the aldehyde or oxo group of donors, NAD or NADP as acceptor"/>
    <property type="evidence" value="ECO:0007669"/>
    <property type="project" value="InterPro"/>
</dbReference>
<dbReference type="NCBIfam" id="TIGR01534">
    <property type="entry name" value="GAPDH-I"/>
    <property type="match status" value="1"/>
</dbReference>
<dbReference type="FunFam" id="3.30.360.10:FF:000002">
    <property type="entry name" value="Glyceraldehyde-3-phosphate dehydrogenase"/>
    <property type="match status" value="1"/>
</dbReference>
<dbReference type="Gene3D" id="3.30.360.10">
    <property type="entry name" value="Dihydrodipicolinate Reductase, domain 2"/>
    <property type="match status" value="1"/>
</dbReference>
<protein>
    <recommendedName>
        <fullName evidence="3">Glyceraldehyde 3-phosphate dehydrogenase NAD(P) binding domain-containing protein</fullName>
    </recommendedName>
</protein>
<feature type="domain" description="Glyceraldehyde 3-phosphate dehydrogenase NAD(P) binding" evidence="3">
    <location>
        <begin position="3"/>
        <end position="152"/>
    </location>
</feature>
<dbReference type="PANTHER" id="PTHR43148">
    <property type="entry name" value="GLYCERALDEHYDE-3-PHOSPHATE DEHYDROGENASE 2"/>
    <property type="match status" value="1"/>
</dbReference>
<dbReference type="SUPFAM" id="SSF55347">
    <property type="entry name" value="Glyceraldehyde-3-phosphate dehydrogenase-like, C-terminal domain"/>
    <property type="match status" value="1"/>
</dbReference>
<comment type="similarity">
    <text evidence="1">Belongs to the glyceraldehyde-3-phosphate dehydrogenase family.</text>
</comment>
<dbReference type="CDD" id="cd18126">
    <property type="entry name" value="GAPDH_I_C"/>
    <property type="match status" value="1"/>
</dbReference>
<evidence type="ECO:0000259" key="3">
    <source>
        <dbReference type="SMART" id="SM00846"/>
    </source>
</evidence>
<dbReference type="Gene3D" id="3.40.50.720">
    <property type="entry name" value="NAD(P)-binding Rossmann-like Domain"/>
    <property type="match status" value="1"/>
</dbReference>
<dbReference type="InterPro" id="IPR006424">
    <property type="entry name" value="Glyceraldehyde-3-P_DH_1"/>
</dbReference>
<proteinExistence type="inferred from homology"/>
<dbReference type="InterPro" id="IPR020830">
    <property type="entry name" value="GlycerAld_3-P_DH_AS"/>
</dbReference>
<dbReference type="CDD" id="cd05214">
    <property type="entry name" value="GAPDH_I_N"/>
    <property type="match status" value="1"/>
</dbReference>
<dbReference type="EMBL" id="LAZR01003944">
    <property type="protein sequence ID" value="KKN13238.1"/>
    <property type="molecule type" value="Genomic_DNA"/>
</dbReference>
<sequence>MAIKVGINGFGRIGRNVYRVIAKRKNIDVLAINDLADAKTLAYLLKYDSVHGKFEGNIEAKDNSIVVNGKEIKLVKEKDPAKLPWKDLGVEVVIESTGIFTKRSDCEKHLEAGARKVILSAPSKDKLDATIVIGVNTNDLKSEHKIVSNASCTTNCLATLAKTINDNFKIEKGLMTTIHAYTNDQRVTDLMHSDLRRARAAAINIIPTTTGAAKAIGEVIPELKGKLDGMSMRVPVANGSVTDLVALVKKRVSIEDINNVMKAAANNELKGILEYCEDPIVSSDIIDNEHSCIFDARSTYVVDGNLIKVIGWYDNEWGYSNRMVDLIELIAKI</sequence>
<evidence type="ECO:0000256" key="1">
    <source>
        <dbReference type="ARBA" id="ARBA00007406"/>
    </source>
</evidence>
<dbReference type="InterPro" id="IPR020831">
    <property type="entry name" value="GlycerAld/Erythrose_P_DH"/>
</dbReference>
<keyword evidence="2" id="KW-0560">Oxidoreductase</keyword>
<dbReference type="GO" id="GO:0050661">
    <property type="term" value="F:NADP binding"/>
    <property type="evidence" value="ECO:0007669"/>
    <property type="project" value="InterPro"/>
</dbReference>
<dbReference type="FunFam" id="3.40.50.720:FF:000001">
    <property type="entry name" value="Glyceraldehyde-3-phosphate dehydrogenase"/>
    <property type="match status" value="1"/>
</dbReference>
<evidence type="ECO:0000313" key="4">
    <source>
        <dbReference type="EMBL" id="KKN13238.1"/>
    </source>
</evidence>
<dbReference type="SUPFAM" id="SSF51735">
    <property type="entry name" value="NAD(P)-binding Rossmann-fold domains"/>
    <property type="match status" value="1"/>
</dbReference>
<comment type="caution">
    <text evidence="4">The sequence shown here is derived from an EMBL/GenBank/DDBJ whole genome shotgun (WGS) entry which is preliminary data.</text>
</comment>
<gene>
    <name evidence="4" type="ORF">LCGC14_1008440</name>
</gene>
<dbReference type="PROSITE" id="PS00071">
    <property type="entry name" value="GAPDH"/>
    <property type="match status" value="1"/>
</dbReference>
<dbReference type="GO" id="GO:0006006">
    <property type="term" value="P:glucose metabolic process"/>
    <property type="evidence" value="ECO:0007669"/>
    <property type="project" value="InterPro"/>
</dbReference>
<dbReference type="PIRSF" id="PIRSF000149">
    <property type="entry name" value="GAP_DH"/>
    <property type="match status" value="1"/>
</dbReference>
<dbReference type="Pfam" id="PF02800">
    <property type="entry name" value="Gp_dh_C"/>
    <property type="match status" value="1"/>
</dbReference>
<organism evidence="4">
    <name type="scientific">marine sediment metagenome</name>
    <dbReference type="NCBI Taxonomy" id="412755"/>
    <lineage>
        <taxon>unclassified sequences</taxon>
        <taxon>metagenomes</taxon>
        <taxon>ecological metagenomes</taxon>
    </lineage>
</organism>
<dbReference type="InterPro" id="IPR036291">
    <property type="entry name" value="NAD(P)-bd_dom_sf"/>
</dbReference>
<dbReference type="SMART" id="SM00846">
    <property type="entry name" value="Gp_dh_N"/>
    <property type="match status" value="1"/>
</dbReference>
<dbReference type="InterPro" id="IPR020828">
    <property type="entry name" value="GlycerAld_3-P_DH_NAD(P)-bd"/>
</dbReference>
<dbReference type="PRINTS" id="PR00078">
    <property type="entry name" value="G3PDHDRGNASE"/>
</dbReference>